<sequence>MIQGRTVYLANLRAQAEGDIGVGGATLATAPLRAGPLDELPLFTHPVILGAGRPLFDGHDEPLKRDLLGQARFDQGVMLHRYAVRKVRA</sequence>
<keyword evidence="3" id="KW-1185">Reference proteome</keyword>
<proteinExistence type="predicted"/>
<evidence type="ECO:0000313" key="3">
    <source>
        <dbReference type="Proteomes" id="UP001519863"/>
    </source>
</evidence>
<dbReference type="Pfam" id="PF01872">
    <property type="entry name" value="RibD_C"/>
    <property type="match status" value="1"/>
</dbReference>
<reference evidence="2 3" key="1">
    <citation type="journal article" date="2013" name="Antonie Van Leeuwenhoek">
        <title>Actinoplanes hulinensis sp. nov., a novel actinomycete isolated from soybean root (Glycine max (L.) Merr).</title>
        <authorList>
            <person name="Shen Y."/>
            <person name="Liu C."/>
            <person name="Wang X."/>
            <person name="Zhao J."/>
            <person name="Jia F."/>
            <person name="Zhang Y."/>
            <person name="Wang L."/>
            <person name="Yang D."/>
            <person name="Xiang W."/>
        </authorList>
    </citation>
    <scope>NUCLEOTIDE SEQUENCE [LARGE SCALE GENOMIC DNA]</scope>
    <source>
        <strain evidence="2 3">NEAU-M9</strain>
    </source>
</reference>
<gene>
    <name evidence="2" type="ORF">KZ829_42170</name>
</gene>
<evidence type="ECO:0000259" key="1">
    <source>
        <dbReference type="Pfam" id="PF01872"/>
    </source>
</evidence>
<dbReference type="RefSeq" id="WP_220149452.1">
    <property type="nucleotide sequence ID" value="NZ_JAHXZI010000044.1"/>
</dbReference>
<evidence type="ECO:0000313" key="2">
    <source>
        <dbReference type="EMBL" id="MBW6440349.1"/>
    </source>
</evidence>
<dbReference type="SUPFAM" id="SSF53597">
    <property type="entry name" value="Dihydrofolate reductase-like"/>
    <property type="match status" value="1"/>
</dbReference>
<dbReference type="Gene3D" id="3.40.430.10">
    <property type="entry name" value="Dihydrofolate Reductase, subunit A"/>
    <property type="match status" value="1"/>
</dbReference>
<comment type="caution">
    <text evidence="2">The sequence shown here is derived from an EMBL/GenBank/DDBJ whole genome shotgun (WGS) entry which is preliminary data.</text>
</comment>
<dbReference type="Proteomes" id="UP001519863">
    <property type="component" value="Unassembled WGS sequence"/>
</dbReference>
<name>A0ABS7BHI5_9ACTN</name>
<dbReference type="InterPro" id="IPR024072">
    <property type="entry name" value="DHFR-like_dom_sf"/>
</dbReference>
<dbReference type="InterPro" id="IPR002734">
    <property type="entry name" value="RibDG_C"/>
</dbReference>
<organism evidence="2 3">
    <name type="scientific">Actinoplanes hulinensis</name>
    <dbReference type="NCBI Taxonomy" id="1144547"/>
    <lineage>
        <taxon>Bacteria</taxon>
        <taxon>Bacillati</taxon>
        <taxon>Actinomycetota</taxon>
        <taxon>Actinomycetes</taxon>
        <taxon>Micromonosporales</taxon>
        <taxon>Micromonosporaceae</taxon>
        <taxon>Actinoplanes</taxon>
    </lineage>
</organism>
<protein>
    <submittedName>
        <fullName evidence="2">Dihydrofolate reductase family protein</fullName>
    </submittedName>
</protein>
<accession>A0ABS7BHI5</accession>
<dbReference type="EMBL" id="JAHXZI010000044">
    <property type="protein sequence ID" value="MBW6440349.1"/>
    <property type="molecule type" value="Genomic_DNA"/>
</dbReference>
<feature type="domain" description="Bacterial bifunctional deaminase-reductase C-terminal" evidence="1">
    <location>
        <begin position="10"/>
        <end position="78"/>
    </location>
</feature>